<evidence type="ECO:0000313" key="3">
    <source>
        <dbReference type="EMBL" id="UUY04132.1"/>
    </source>
</evidence>
<keyword evidence="4" id="KW-1185">Reference proteome</keyword>
<name>A0ABY5PID7_9ACTN</name>
<dbReference type="PANTHER" id="PTHR34136:SF1">
    <property type="entry name" value="UDP-N-ACETYL-D-MANNOSAMINURONIC ACID TRANSFERASE"/>
    <property type="match status" value="1"/>
</dbReference>
<sequence>MAPELPAKAELLGVPVALTDYERTLDWIDGMVAAQERGYICVAAVHTIMAFAEDPGLERAVLASSMTVPDGQPIVWALNALGHQLPDRVYGPTLMAKACERAARTGQRIFLYGGRNEGALVQLTLNLRRQYPGIRIVGGYSPPFRDLTADEEQQVIDMIDGSGADVVWVGIGVPKQEKWMFAMRDRLQAPVLVGVGAAFDFHAGLVPQAPALLQRFGLEWAFRLAQEPRRLWKRYARYNPLFVLGFARQYAGQRRATRTR</sequence>
<dbReference type="EMBL" id="CP088295">
    <property type="protein sequence ID" value="UUY04132.1"/>
    <property type="molecule type" value="Genomic_DNA"/>
</dbReference>
<dbReference type="InterPro" id="IPR004629">
    <property type="entry name" value="WecG_TagA_CpsF"/>
</dbReference>
<protein>
    <submittedName>
        <fullName evidence="3">WecB/TagA/CpsF family glycosyltransferase</fullName>
    </submittedName>
</protein>
<gene>
    <name evidence="3" type="ORF">LRS13_00985</name>
</gene>
<dbReference type="CDD" id="cd06533">
    <property type="entry name" value="Glyco_transf_WecG_TagA"/>
    <property type="match status" value="1"/>
</dbReference>
<accession>A0ABY5PID7</accession>
<keyword evidence="1" id="KW-0328">Glycosyltransferase</keyword>
<evidence type="ECO:0000313" key="4">
    <source>
        <dbReference type="Proteomes" id="UP001058860"/>
    </source>
</evidence>
<reference evidence="4" key="1">
    <citation type="submission" date="2021-11" db="EMBL/GenBank/DDBJ databases">
        <title>Cultivation dependent microbiological survey of springs from the worlds oldest radium mine currently devoted to the extraction of radon-saturated water.</title>
        <authorList>
            <person name="Kapinusova G."/>
            <person name="Smrhova T."/>
            <person name="Strejcek M."/>
            <person name="Suman J."/>
            <person name="Jani K."/>
            <person name="Pajer P."/>
            <person name="Uhlik O."/>
        </authorList>
    </citation>
    <scope>NUCLEOTIDE SEQUENCE [LARGE SCALE GENOMIC DNA]</scope>
    <source>
        <strain evidence="4">J379</strain>
    </source>
</reference>
<dbReference type="Pfam" id="PF03808">
    <property type="entry name" value="Glyco_tran_WecG"/>
    <property type="match status" value="1"/>
</dbReference>
<dbReference type="RefSeq" id="WP_353864625.1">
    <property type="nucleotide sequence ID" value="NZ_CP088295.1"/>
</dbReference>
<evidence type="ECO:0000256" key="1">
    <source>
        <dbReference type="ARBA" id="ARBA00022676"/>
    </source>
</evidence>
<keyword evidence="2" id="KW-0808">Transferase</keyword>
<dbReference type="Proteomes" id="UP001058860">
    <property type="component" value="Chromosome"/>
</dbReference>
<evidence type="ECO:0000256" key="2">
    <source>
        <dbReference type="ARBA" id="ARBA00022679"/>
    </source>
</evidence>
<dbReference type="PANTHER" id="PTHR34136">
    <property type="match status" value="1"/>
</dbReference>
<organism evidence="3 4">
    <name type="scientific">Svornostia abyssi</name>
    <dbReference type="NCBI Taxonomy" id="2898438"/>
    <lineage>
        <taxon>Bacteria</taxon>
        <taxon>Bacillati</taxon>
        <taxon>Actinomycetota</taxon>
        <taxon>Thermoleophilia</taxon>
        <taxon>Solirubrobacterales</taxon>
        <taxon>Baekduiaceae</taxon>
        <taxon>Svornostia</taxon>
    </lineage>
</organism>
<proteinExistence type="predicted"/>
<dbReference type="NCBIfam" id="TIGR00696">
    <property type="entry name" value="wecG_tagA_cpsF"/>
    <property type="match status" value="1"/>
</dbReference>